<comment type="caution">
    <text evidence="9">The sequence shown here is derived from an EMBL/GenBank/DDBJ whole genome shotgun (WGS) entry which is preliminary data.</text>
</comment>
<protein>
    <recommendedName>
        <fullName evidence="6">Protein YIPF</fullName>
    </recommendedName>
</protein>
<dbReference type="Pfam" id="PF04893">
    <property type="entry name" value="Yip1"/>
    <property type="match status" value="1"/>
</dbReference>
<organism evidence="9 10">
    <name type="scientific">Caenorhabditis nigoni</name>
    <dbReference type="NCBI Taxonomy" id="1611254"/>
    <lineage>
        <taxon>Eukaryota</taxon>
        <taxon>Metazoa</taxon>
        <taxon>Ecdysozoa</taxon>
        <taxon>Nematoda</taxon>
        <taxon>Chromadorea</taxon>
        <taxon>Rhabditida</taxon>
        <taxon>Rhabditina</taxon>
        <taxon>Rhabditomorpha</taxon>
        <taxon>Rhabditoidea</taxon>
        <taxon>Rhabditidae</taxon>
        <taxon>Peloderinae</taxon>
        <taxon>Caenorhabditis</taxon>
    </lineage>
</organism>
<feature type="transmembrane region" description="Helical" evidence="6">
    <location>
        <begin position="278"/>
        <end position="296"/>
    </location>
</feature>
<comment type="subcellular location">
    <subcellularLocation>
        <location evidence="6">Golgi apparatus membrane</location>
        <topology evidence="6">Multi-pass membrane protein</topology>
    </subcellularLocation>
    <subcellularLocation>
        <location evidence="1">Membrane</location>
        <topology evidence="1">Multi-pass membrane protein</topology>
    </subcellularLocation>
</comment>
<name>A0A2G5VSY0_9PELO</name>
<evidence type="ECO:0000256" key="7">
    <source>
        <dbReference type="SAM" id="SignalP"/>
    </source>
</evidence>
<evidence type="ECO:0000259" key="8">
    <source>
        <dbReference type="Pfam" id="PF04893"/>
    </source>
</evidence>
<dbReference type="GO" id="GO:0005802">
    <property type="term" value="C:trans-Golgi network"/>
    <property type="evidence" value="ECO:0007669"/>
    <property type="project" value="TreeGrafter"/>
</dbReference>
<keyword evidence="7" id="KW-0732">Signal</keyword>
<keyword evidence="5 6" id="KW-0472">Membrane</keyword>
<dbReference type="STRING" id="1611254.A0A2G5VSY0"/>
<feature type="transmembrane region" description="Helical" evidence="6">
    <location>
        <begin position="250"/>
        <end position="271"/>
    </location>
</feature>
<feature type="transmembrane region" description="Helical" evidence="6">
    <location>
        <begin position="161"/>
        <end position="177"/>
    </location>
</feature>
<keyword evidence="10" id="KW-1185">Reference proteome</keyword>
<dbReference type="AlphaFoldDB" id="A0A2G5VSY0"/>
<dbReference type="GO" id="GO:0006888">
    <property type="term" value="P:endoplasmic reticulum to Golgi vesicle-mediated transport"/>
    <property type="evidence" value="ECO:0007669"/>
    <property type="project" value="InterPro"/>
</dbReference>
<feature type="chain" id="PRO_5013599770" description="Protein YIPF" evidence="7">
    <location>
        <begin position="23"/>
        <end position="299"/>
    </location>
</feature>
<feature type="transmembrane region" description="Helical" evidence="6">
    <location>
        <begin position="189"/>
        <end position="210"/>
    </location>
</feature>
<evidence type="ECO:0000256" key="6">
    <source>
        <dbReference type="RuleBase" id="RU361264"/>
    </source>
</evidence>
<dbReference type="PANTHER" id="PTHR21236">
    <property type="entry name" value="GOLGI MEMBRANE PROTEIN YIP1"/>
    <property type="match status" value="1"/>
</dbReference>
<evidence type="ECO:0000256" key="5">
    <source>
        <dbReference type="ARBA" id="ARBA00023136"/>
    </source>
</evidence>
<evidence type="ECO:0000256" key="3">
    <source>
        <dbReference type="ARBA" id="ARBA00022692"/>
    </source>
</evidence>
<evidence type="ECO:0000256" key="2">
    <source>
        <dbReference type="ARBA" id="ARBA00010596"/>
    </source>
</evidence>
<evidence type="ECO:0000256" key="4">
    <source>
        <dbReference type="ARBA" id="ARBA00022989"/>
    </source>
</evidence>
<feature type="transmembrane region" description="Helical" evidence="6">
    <location>
        <begin position="222"/>
        <end position="244"/>
    </location>
</feature>
<gene>
    <name evidence="9" type="primary">Cni-W02D9.2</name>
    <name evidence="9" type="synonym">Cnig_chr_I.g3952</name>
    <name evidence="9" type="ORF">B9Z55_003952</name>
</gene>
<evidence type="ECO:0000313" key="10">
    <source>
        <dbReference type="Proteomes" id="UP000230233"/>
    </source>
</evidence>
<sequence length="299" mass="33211">MLRVVFINIHYIINLIVQLASSQPGYRSVVVVFVSTFANMKSISFSFFAYDFKIISFPEIHQKPPEDMNSFGNASVDIDMLEREMVAGEAANLSGNIAGMSAPKSSSARRGPMQEVDLDTEFDTLEEPVWDTVKRDVITVGAKFSHVILPHGDKQQLLRDWDLWGPLFICVGLALLLQHNGGTESAPQFTQVFTITFFGSVIVTANIKLLGGNISFFQSLCVIGYCLLPPFVAAVLCSIFLHGIAFPLRLLITSVGFVWSTYASMGFLAGCQPDKKRLLVIYPVFLFYFVVSWMIISHS</sequence>
<dbReference type="PANTHER" id="PTHR21236:SF1">
    <property type="entry name" value="PROTEIN YIPF6"/>
    <property type="match status" value="1"/>
</dbReference>
<dbReference type="GO" id="GO:0000139">
    <property type="term" value="C:Golgi membrane"/>
    <property type="evidence" value="ECO:0007669"/>
    <property type="project" value="UniProtKB-SubCell"/>
</dbReference>
<comment type="similarity">
    <text evidence="2 6">Belongs to the YIP1 family.</text>
</comment>
<evidence type="ECO:0000256" key="1">
    <source>
        <dbReference type="ARBA" id="ARBA00004141"/>
    </source>
</evidence>
<feature type="domain" description="Yip1" evidence="8">
    <location>
        <begin position="156"/>
        <end position="294"/>
    </location>
</feature>
<accession>A0A2G5VSY0</accession>
<feature type="signal peptide" evidence="7">
    <location>
        <begin position="1"/>
        <end position="22"/>
    </location>
</feature>
<evidence type="ECO:0000313" key="9">
    <source>
        <dbReference type="EMBL" id="PIC54882.1"/>
    </source>
</evidence>
<keyword evidence="3 6" id="KW-0812">Transmembrane</keyword>
<dbReference type="InterPro" id="IPR006977">
    <property type="entry name" value="Yip1_dom"/>
</dbReference>
<dbReference type="EMBL" id="PDUG01000001">
    <property type="protein sequence ID" value="PIC54882.1"/>
    <property type="molecule type" value="Genomic_DNA"/>
</dbReference>
<keyword evidence="4 6" id="KW-1133">Transmembrane helix</keyword>
<reference evidence="10" key="1">
    <citation type="submission" date="2017-10" db="EMBL/GenBank/DDBJ databases">
        <title>Rapid genome shrinkage in a self-fertile nematode reveals novel sperm competition proteins.</title>
        <authorList>
            <person name="Yin D."/>
            <person name="Schwarz E.M."/>
            <person name="Thomas C.G."/>
            <person name="Felde R.L."/>
            <person name="Korf I.F."/>
            <person name="Cutter A.D."/>
            <person name="Schartner C.M."/>
            <person name="Ralston E.J."/>
            <person name="Meyer B.J."/>
            <person name="Haag E.S."/>
        </authorList>
    </citation>
    <scope>NUCLEOTIDE SEQUENCE [LARGE SCALE GENOMIC DNA]</scope>
    <source>
        <strain evidence="10">JU1422</strain>
    </source>
</reference>
<dbReference type="OrthoDB" id="411251at2759"/>
<proteinExistence type="inferred from homology"/>
<dbReference type="InterPro" id="IPR045231">
    <property type="entry name" value="Yip1/4-like"/>
</dbReference>
<dbReference type="Proteomes" id="UP000230233">
    <property type="component" value="Chromosome I"/>
</dbReference>